<evidence type="ECO:0000313" key="15">
    <source>
        <dbReference type="EMBL" id="SCB55735.1"/>
    </source>
</evidence>
<dbReference type="SMART" id="SM00304">
    <property type="entry name" value="HAMP"/>
    <property type="match status" value="1"/>
</dbReference>
<feature type="domain" description="HAMP" evidence="14">
    <location>
        <begin position="211"/>
        <end position="263"/>
    </location>
</feature>
<keyword evidence="5" id="KW-0808">Transferase</keyword>
<dbReference type="Pfam" id="PF00512">
    <property type="entry name" value="HisKA"/>
    <property type="match status" value="1"/>
</dbReference>
<dbReference type="FunFam" id="1.10.287.130:FF:000038">
    <property type="entry name" value="Sensory transduction histidine kinase"/>
    <property type="match status" value="1"/>
</dbReference>
<keyword evidence="6" id="KW-0547">Nucleotide-binding</keyword>
<evidence type="ECO:0000256" key="3">
    <source>
        <dbReference type="ARBA" id="ARBA00012438"/>
    </source>
</evidence>
<keyword evidence="7 15" id="KW-0418">Kinase</keyword>
<keyword evidence="8" id="KW-0067">ATP-binding</keyword>
<dbReference type="Gene3D" id="3.30.565.10">
    <property type="entry name" value="Histidine kinase-like ATPase, C-terminal domain"/>
    <property type="match status" value="1"/>
</dbReference>
<evidence type="ECO:0000256" key="12">
    <source>
        <dbReference type="SAM" id="Phobius"/>
    </source>
</evidence>
<keyword evidence="16" id="KW-1185">Reference proteome</keyword>
<dbReference type="InterPro" id="IPR003661">
    <property type="entry name" value="HisK_dim/P_dom"/>
</dbReference>
<evidence type="ECO:0000256" key="11">
    <source>
        <dbReference type="ARBA" id="ARBA00023306"/>
    </source>
</evidence>
<dbReference type="CDD" id="cd16922">
    <property type="entry name" value="HATPase_EvgS-ArcB-TorS-like"/>
    <property type="match status" value="1"/>
</dbReference>
<dbReference type="SUPFAM" id="SSF55874">
    <property type="entry name" value="ATPase domain of HSP90 chaperone/DNA topoisomerase II/histidine kinase"/>
    <property type="match status" value="1"/>
</dbReference>
<feature type="transmembrane region" description="Helical" evidence="12">
    <location>
        <begin position="189"/>
        <end position="209"/>
    </location>
</feature>
<comment type="subcellular location">
    <subcellularLocation>
        <location evidence="2">Membrane</location>
    </subcellularLocation>
</comment>
<dbReference type="InterPro" id="IPR004358">
    <property type="entry name" value="Sig_transdc_His_kin-like_C"/>
</dbReference>
<dbReference type="InterPro" id="IPR036097">
    <property type="entry name" value="HisK_dim/P_sf"/>
</dbReference>
<keyword evidence="11" id="KW-0131">Cell cycle</keyword>
<dbReference type="SMART" id="SM00387">
    <property type="entry name" value="HATPase_c"/>
    <property type="match status" value="1"/>
</dbReference>
<dbReference type="PROSITE" id="PS50885">
    <property type="entry name" value="HAMP"/>
    <property type="match status" value="1"/>
</dbReference>
<organism evidence="15 16">
    <name type="scientific">Bradyrhizobium shewense</name>
    <dbReference type="NCBI Taxonomy" id="1761772"/>
    <lineage>
        <taxon>Bacteria</taxon>
        <taxon>Pseudomonadati</taxon>
        <taxon>Pseudomonadota</taxon>
        <taxon>Alphaproteobacteria</taxon>
        <taxon>Hyphomicrobiales</taxon>
        <taxon>Nitrobacteraceae</taxon>
        <taxon>Bradyrhizobium</taxon>
    </lineage>
</organism>
<dbReference type="EC" id="2.7.13.3" evidence="3"/>
<dbReference type="InterPro" id="IPR036890">
    <property type="entry name" value="HATPase_C_sf"/>
</dbReference>
<keyword evidence="12" id="KW-1133">Transmembrane helix</keyword>
<dbReference type="SMART" id="SM00388">
    <property type="entry name" value="HisKA"/>
    <property type="match status" value="1"/>
</dbReference>
<keyword evidence="9" id="KW-0902">Two-component regulatory system</keyword>
<evidence type="ECO:0000313" key="16">
    <source>
        <dbReference type="Proteomes" id="UP000199184"/>
    </source>
</evidence>
<dbReference type="SUPFAM" id="SSF47384">
    <property type="entry name" value="Homodimeric domain of signal transducing histidine kinase"/>
    <property type="match status" value="1"/>
</dbReference>
<evidence type="ECO:0000256" key="6">
    <source>
        <dbReference type="ARBA" id="ARBA00022741"/>
    </source>
</evidence>
<dbReference type="CDD" id="cd06225">
    <property type="entry name" value="HAMP"/>
    <property type="match status" value="1"/>
</dbReference>
<dbReference type="GO" id="GO:0016020">
    <property type="term" value="C:membrane"/>
    <property type="evidence" value="ECO:0007669"/>
    <property type="project" value="UniProtKB-SubCell"/>
</dbReference>
<reference evidence="16" key="1">
    <citation type="submission" date="2016-08" db="EMBL/GenBank/DDBJ databases">
        <authorList>
            <person name="Varghese N."/>
            <person name="Submissions Spin"/>
        </authorList>
    </citation>
    <scope>NUCLEOTIDE SEQUENCE [LARGE SCALE GENOMIC DNA]</scope>
    <source>
        <strain evidence="16">ERR11</strain>
    </source>
</reference>
<dbReference type="PRINTS" id="PR00344">
    <property type="entry name" value="BCTRLSENSOR"/>
</dbReference>
<dbReference type="CDD" id="cd00082">
    <property type="entry name" value="HisKA"/>
    <property type="match status" value="1"/>
</dbReference>
<gene>
    <name evidence="15" type="ORF">GA0061098_10527</name>
</gene>
<evidence type="ECO:0000256" key="9">
    <source>
        <dbReference type="ARBA" id="ARBA00023012"/>
    </source>
</evidence>
<dbReference type="AlphaFoldDB" id="A0A1C3XU53"/>
<evidence type="ECO:0000259" key="13">
    <source>
        <dbReference type="PROSITE" id="PS50109"/>
    </source>
</evidence>
<dbReference type="InterPro" id="IPR003594">
    <property type="entry name" value="HATPase_dom"/>
</dbReference>
<evidence type="ECO:0000256" key="7">
    <source>
        <dbReference type="ARBA" id="ARBA00022777"/>
    </source>
</evidence>
<dbReference type="FunFam" id="3.30.565.10:FF:000010">
    <property type="entry name" value="Sensor histidine kinase RcsC"/>
    <property type="match status" value="1"/>
</dbReference>
<keyword evidence="4" id="KW-0597">Phosphoprotein</keyword>
<dbReference type="EMBL" id="FMAI01000052">
    <property type="protein sequence ID" value="SCB55735.1"/>
    <property type="molecule type" value="Genomic_DNA"/>
</dbReference>
<dbReference type="InterPro" id="IPR050736">
    <property type="entry name" value="Sensor_HK_Regulatory"/>
</dbReference>
<dbReference type="InterPro" id="IPR005467">
    <property type="entry name" value="His_kinase_dom"/>
</dbReference>
<dbReference type="PANTHER" id="PTHR43711">
    <property type="entry name" value="TWO-COMPONENT HISTIDINE KINASE"/>
    <property type="match status" value="1"/>
</dbReference>
<dbReference type="Gene3D" id="6.10.340.10">
    <property type="match status" value="1"/>
</dbReference>
<dbReference type="PANTHER" id="PTHR43711:SF31">
    <property type="entry name" value="HISTIDINE KINASE"/>
    <property type="match status" value="1"/>
</dbReference>
<evidence type="ECO:0000256" key="2">
    <source>
        <dbReference type="ARBA" id="ARBA00004370"/>
    </source>
</evidence>
<evidence type="ECO:0000256" key="8">
    <source>
        <dbReference type="ARBA" id="ARBA00022840"/>
    </source>
</evidence>
<dbReference type="GO" id="GO:0000155">
    <property type="term" value="F:phosphorelay sensor kinase activity"/>
    <property type="evidence" value="ECO:0007669"/>
    <property type="project" value="InterPro"/>
</dbReference>
<feature type="transmembrane region" description="Helical" evidence="12">
    <location>
        <begin position="20"/>
        <end position="40"/>
    </location>
</feature>
<protein>
    <recommendedName>
        <fullName evidence="3">histidine kinase</fullName>
        <ecNumber evidence="3">2.7.13.3</ecNumber>
    </recommendedName>
</protein>
<dbReference type="Pfam" id="PF00672">
    <property type="entry name" value="HAMP"/>
    <property type="match status" value="1"/>
</dbReference>
<dbReference type="GO" id="GO:0005524">
    <property type="term" value="F:ATP binding"/>
    <property type="evidence" value="ECO:0007669"/>
    <property type="project" value="UniProtKB-KW"/>
</dbReference>
<evidence type="ECO:0000259" key="14">
    <source>
        <dbReference type="PROSITE" id="PS50885"/>
    </source>
</evidence>
<dbReference type="Gene3D" id="1.10.287.130">
    <property type="match status" value="1"/>
</dbReference>
<sequence length="503" mass="55446">MKGALFGFASRPSLRTKLLMAFLVIEALLVSVGLIGLLSLREADQRANQVVALQHKIEAYRQMQHATLRQLYVVSTALAFPNETTLAVALRQINQFGYDLDRVSFVAKDEVALLNQLREEYGRFIAVVSHIVDLIRNRQTTEAKQSELLELSPLADKLERLTNQLVNRAEADMVAGIDASQKTYARSQLLVGAVALTSFILTLVLGHAISRSVIDPVRIIHNGLNRIAAGDFSQRIEVPNRDELGELAAHVNLTCKELQQLYENLAEASRHKSQFLANMSHELRTPLNAVLGFSELLLDGIYGDPPEKMRSALERIQRNGRHLLGLINDVLDLSKIEAGQLRLCLADYSVEELLSGVYASVESLAAEKNLGLKISVPDGLPPARGDERRLAQVLLNLVGNAIKFTEAGEVRIEVEAKGDSYTFSIQDTGPGIDETDQAKIFQEFQQVDNSITKAKGGAGLGLAIAKLIVEMHGGRIWVESRPGRGAKFSFWVQARLEQQATQT</sequence>
<dbReference type="PROSITE" id="PS50109">
    <property type="entry name" value="HIS_KIN"/>
    <property type="match status" value="1"/>
</dbReference>
<dbReference type="Proteomes" id="UP000199184">
    <property type="component" value="Unassembled WGS sequence"/>
</dbReference>
<evidence type="ECO:0000256" key="5">
    <source>
        <dbReference type="ARBA" id="ARBA00022679"/>
    </source>
</evidence>
<dbReference type="Pfam" id="PF02518">
    <property type="entry name" value="HATPase_c"/>
    <property type="match status" value="1"/>
</dbReference>
<proteinExistence type="predicted"/>
<accession>A0A1C3XU53</accession>
<dbReference type="InterPro" id="IPR003660">
    <property type="entry name" value="HAMP_dom"/>
</dbReference>
<evidence type="ECO:0000256" key="4">
    <source>
        <dbReference type="ARBA" id="ARBA00022553"/>
    </source>
</evidence>
<comment type="catalytic activity">
    <reaction evidence="1">
        <text>ATP + protein L-histidine = ADP + protein N-phospho-L-histidine.</text>
        <dbReference type="EC" id="2.7.13.3"/>
    </reaction>
</comment>
<name>A0A1C3XU53_9BRAD</name>
<keyword evidence="12" id="KW-0812">Transmembrane</keyword>
<keyword evidence="10 12" id="KW-0472">Membrane</keyword>
<evidence type="ECO:0000256" key="1">
    <source>
        <dbReference type="ARBA" id="ARBA00000085"/>
    </source>
</evidence>
<dbReference type="SUPFAM" id="SSF158472">
    <property type="entry name" value="HAMP domain-like"/>
    <property type="match status" value="1"/>
</dbReference>
<evidence type="ECO:0000256" key="10">
    <source>
        <dbReference type="ARBA" id="ARBA00023136"/>
    </source>
</evidence>
<feature type="domain" description="Histidine kinase" evidence="13">
    <location>
        <begin position="278"/>
        <end position="496"/>
    </location>
</feature>